<dbReference type="VEuPathDB" id="FungiDB:MMYC01_200406"/>
<keyword evidence="2" id="KW-1133">Transmembrane helix</keyword>
<proteinExistence type="predicted"/>
<accession>A0A175WIV7</accession>
<feature type="region of interest" description="Disordered" evidence="1">
    <location>
        <begin position="401"/>
        <end position="447"/>
    </location>
</feature>
<feature type="transmembrane region" description="Helical" evidence="2">
    <location>
        <begin position="934"/>
        <end position="958"/>
    </location>
</feature>
<dbReference type="AlphaFoldDB" id="A0A175WIV7"/>
<comment type="caution">
    <text evidence="3">The sequence shown here is derived from an EMBL/GenBank/DDBJ whole genome shotgun (WGS) entry which is preliminary data.</text>
</comment>
<dbReference type="EMBL" id="LCTW02000005">
    <property type="protein sequence ID" value="KXX82980.1"/>
    <property type="molecule type" value="Genomic_DNA"/>
</dbReference>
<name>A0A175WIV7_9PEZI</name>
<keyword evidence="2" id="KW-0812">Transmembrane</keyword>
<reference evidence="3 4" key="1">
    <citation type="journal article" date="2016" name="Genome Announc.">
        <title>Genome Sequence of Madurella mycetomatis mm55, Isolated from a Human Mycetoma Case in Sudan.</title>
        <authorList>
            <person name="Smit S."/>
            <person name="Derks M.F."/>
            <person name="Bervoets S."/>
            <person name="Fahal A."/>
            <person name="van Leeuwen W."/>
            <person name="van Belkum A."/>
            <person name="van de Sande W.W."/>
        </authorList>
    </citation>
    <scope>NUCLEOTIDE SEQUENCE [LARGE SCALE GENOMIC DNA]</scope>
    <source>
        <strain evidence="4">mm55</strain>
    </source>
</reference>
<evidence type="ECO:0000256" key="2">
    <source>
        <dbReference type="SAM" id="Phobius"/>
    </source>
</evidence>
<keyword evidence="2" id="KW-0472">Membrane</keyword>
<evidence type="ECO:0000313" key="4">
    <source>
        <dbReference type="Proteomes" id="UP000078237"/>
    </source>
</evidence>
<feature type="compositionally biased region" description="Basic residues" evidence="1">
    <location>
        <begin position="431"/>
        <end position="443"/>
    </location>
</feature>
<feature type="compositionally biased region" description="Basic and acidic residues" evidence="1">
    <location>
        <begin position="1019"/>
        <end position="1028"/>
    </location>
</feature>
<feature type="region of interest" description="Disordered" evidence="1">
    <location>
        <begin position="1008"/>
        <end position="1028"/>
    </location>
</feature>
<dbReference type="OrthoDB" id="3559580at2759"/>
<feature type="compositionally biased region" description="Acidic residues" evidence="1">
    <location>
        <begin position="401"/>
        <end position="416"/>
    </location>
</feature>
<organism evidence="3 4">
    <name type="scientific">Madurella mycetomatis</name>
    <dbReference type="NCBI Taxonomy" id="100816"/>
    <lineage>
        <taxon>Eukaryota</taxon>
        <taxon>Fungi</taxon>
        <taxon>Dikarya</taxon>
        <taxon>Ascomycota</taxon>
        <taxon>Pezizomycotina</taxon>
        <taxon>Sordariomycetes</taxon>
        <taxon>Sordariomycetidae</taxon>
        <taxon>Sordariales</taxon>
        <taxon>Sordariales incertae sedis</taxon>
        <taxon>Madurella</taxon>
    </lineage>
</organism>
<keyword evidence="4" id="KW-1185">Reference proteome</keyword>
<sequence length="1028" mass="116112">MDSSITTPTHDTSSAAFHIPDFSSLLSHLTDAVSAAWPDRFNARYRKVKVLLMSWEQDDLGVEAEIRQLESVFCGLYHYDTETWKIPSKRPAVDLSRKIADLVDAYDREGNLLILYYGGHARPNEQPGGSPVWQANRNRDSPTVQSSIVHSVIGKVDCDVLLLYDCCHAIQAGEASTGKGVVETLAACGFESIAAEVGKHSFTASLIQELAHAAHTTDWLSVVELHRRLINRLQAWMPSVYFTDDTYSLVQVDRHTGQPLFEKPRRRTPIYCFLSKKPRTIVLSPLAAQAPRQSQEQFLLLNPPTSQHEPAPEGPGILVACRLRDQSVDVEKWKEWLLSAPQGAQNIQISAIYPSFSAVLVLELPLAVWDLLPDSPAISFVAYTTGKNHVSGFRRLLGIDEEESEVTSDDESEDERDTNSSKNTRGSDSKRIRRGGRSRKADRKFKGSPSLWPKVFECDRTSVYAMEYEPYCLHLAEMQEDATASKAEKIIRAFVQDVDSPSTNYLCDEITSFCSPADFEALSSRQEVSAELVAILDERSPPTFPLQQKHGVHFLNRNQLYEALSNEEKLTPKLIETESKADPFSPRRRLIYVTNPDPTSMLAIVSTASESQALFLRNFVYKHLTFQSGMDVKLHSSGSQGFQLSFHLPFFAWRRSAKPCLDVRLGGDRRPLRNGRNVSFLNRFDRRPEAYVYEAQVSCMIVGVDNRHWTAYGFFDTYHDGGESKHDIQFYQPAQGEIFMDPLTGGRHAADTPIWTAREYFLRVMESCVQEVKEEWQNVGRNLLKALKPYARNSRDVDWGRAQRDSHQTIQVLEQLRQGLSGTIAAWESFQESDLPYFDLDSNAPTASRDREPRTSAMVKNIENDIRDLRILEESLRQQTEMFKSFTYRLLTLNNNRNGEKTNALVTTGLTFLPFALMALISNAPDILVVRFTLARYVIGSAGVACLATALFLVMVHWTAATEKVQDVLAYYLGSFREARLVPYDVRRQVGGVWEGPWWSSAGGPQYRRLPESESEADSTERSHALPF</sequence>
<evidence type="ECO:0000256" key="1">
    <source>
        <dbReference type="SAM" id="MobiDB-lite"/>
    </source>
</evidence>
<dbReference type="Proteomes" id="UP000078237">
    <property type="component" value="Unassembled WGS sequence"/>
</dbReference>
<dbReference type="STRING" id="100816.A0A175WIV7"/>
<evidence type="ECO:0000313" key="3">
    <source>
        <dbReference type="EMBL" id="KXX82980.1"/>
    </source>
</evidence>
<feature type="transmembrane region" description="Helical" evidence="2">
    <location>
        <begin position="904"/>
        <end position="922"/>
    </location>
</feature>
<protein>
    <submittedName>
        <fullName evidence="3">Uncharacterized protein</fullName>
    </submittedName>
</protein>
<gene>
    <name evidence="3" type="ORF">MMYC01_200406</name>
</gene>